<keyword evidence="4" id="KW-0479">Metal-binding</keyword>
<keyword evidence="4" id="KW-0963">Cytoplasm</keyword>
<name>A0A815YW23_9BILA</name>
<sequence length="328" mass="37188">MNDTMVKRVVIETSLYYDENVTNYVAIHPEDDMFSQAKQVKILSKHDTFEFEVILKSTVTPGATALNHFQRRKYHLKKYRSYFVSCYSCKTPSRTLFDIINGRFNLKNRIGGMESVLEEIFGDVLLPRLYPQSFVAKTAITKTRGILLHGSPGTGKSLIARTVCDILKVNPKIIRGPEIFSFMLGQSEQNIRDLFEEARQDQQNFGSNSALHIIVFDEIDAVCKNRTQSNSLRDNVHDNVPAQLLVEIDGMIYLDNILKSIDPALLRPGRIEKVIKVEFPNASARSAIFDIYTEAVIRNAALHQDVDINHIIQRTEGLTGAHVNKLFA</sequence>
<dbReference type="PANTHER" id="PTHR23078">
    <property type="entry name" value="VESICULAR-FUSION PROTEIN NSF"/>
    <property type="match status" value="1"/>
</dbReference>
<comment type="function">
    <text evidence="4">Required for vesicle-mediated transport. Catalyzes the fusion of transport vesicles within the Golgi cisternae. Is also required for transport from the endoplasmic reticulum to the Golgi stack. Seems to function as a fusion protein required for the delivery of cargo proteins to all compartments of the Golgi stack independent of vesicle origin.</text>
</comment>
<dbReference type="InterPro" id="IPR003959">
    <property type="entry name" value="ATPase_AAA_core"/>
</dbReference>
<reference evidence="6" key="1">
    <citation type="submission" date="2021-02" db="EMBL/GenBank/DDBJ databases">
        <authorList>
            <person name="Nowell W R."/>
        </authorList>
    </citation>
    <scope>NUCLEOTIDE SEQUENCE</scope>
</reference>
<dbReference type="AlphaFoldDB" id="A0A815YW23"/>
<evidence type="ECO:0000256" key="2">
    <source>
        <dbReference type="ARBA" id="ARBA00022741"/>
    </source>
</evidence>
<dbReference type="SUPFAM" id="SSF52540">
    <property type="entry name" value="P-loop containing nucleoside triphosphate hydrolases"/>
    <property type="match status" value="1"/>
</dbReference>
<evidence type="ECO:0000313" key="7">
    <source>
        <dbReference type="Proteomes" id="UP000663834"/>
    </source>
</evidence>
<comment type="caution">
    <text evidence="6">The sequence shown here is derived from an EMBL/GenBank/DDBJ whole genome shotgun (WGS) entry which is preliminary data.</text>
</comment>
<proteinExistence type="inferred from homology"/>
<dbReference type="Gene3D" id="3.40.50.300">
    <property type="entry name" value="P-loop containing nucleotide triphosphate hydrolases"/>
    <property type="match status" value="1"/>
</dbReference>
<dbReference type="GO" id="GO:0005524">
    <property type="term" value="F:ATP binding"/>
    <property type="evidence" value="ECO:0007669"/>
    <property type="project" value="UniProtKB-UniRule"/>
</dbReference>
<accession>A0A815YW23</accession>
<dbReference type="GO" id="GO:0016887">
    <property type="term" value="F:ATP hydrolysis activity"/>
    <property type="evidence" value="ECO:0007669"/>
    <property type="project" value="InterPro"/>
</dbReference>
<evidence type="ECO:0000313" key="6">
    <source>
        <dbReference type="EMBL" id="CAF1576982.1"/>
    </source>
</evidence>
<keyword evidence="2 4" id="KW-0547">Nucleotide-binding</keyword>
<gene>
    <name evidence="6" type="ORF">KQP761_LOCUS19761</name>
</gene>
<dbReference type="EC" id="3.6.4.6" evidence="4"/>
<evidence type="ECO:0000256" key="1">
    <source>
        <dbReference type="ARBA" id="ARBA00006914"/>
    </source>
</evidence>
<keyword evidence="3 4" id="KW-0067">ATP-binding</keyword>
<dbReference type="PANTHER" id="PTHR23078:SF3">
    <property type="entry name" value="VESICLE-FUSING ATPASE"/>
    <property type="match status" value="1"/>
</dbReference>
<dbReference type="Gene3D" id="1.10.8.60">
    <property type="match status" value="1"/>
</dbReference>
<dbReference type="GO" id="GO:0046872">
    <property type="term" value="F:metal ion binding"/>
    <property type="evidence" value="ECO:0007669"/>
    <property type="project" value="UniProtKB-UniRule"/>
</dbReference>
<keyword evidence="4" id="KW-0378">Hydrolase</keyword>
<dbReference type="EMBL" id="CAJNOW010010159">
    <property type="protein sequence ID" value="CAF1576982.1"/>
    <property type="molecule type" value="Genomic_DNA"/>
</dbReference>
<keyword evidence="4" id="KW-0460">Magnesium</keyword>
<dbReference type="GO" id="GO:0043001">
    <property type="term" value="P:Golgi to plasma membrane protein transport"/>
    <property type="evidence" value="ECO:0007669"/>
    <property type="project" value="TreeGrafter"/>
</dbReference>
<keyword evidence="4" id="KW-0813">Transport</keyword>
<dbReference type="GO" id="GO:0005795">
    <property type="term" value="C:Golgi stack"/>
    <property type="evidence" value="ECO:0007669"/>
    <property type="project" value="TreeGrafter"/>
</dbReference>
<dbReference type="GO" id="GO:0006891">
    <property type="term" value="P:intra-Golgi vesicle-mediated transport"/>
    <property type="evidence" value="ECO:0007669"/>
    <property type="project" value="TreeGrafter"/>
</dbReference>
<comment type="similarity">
    <text evidence="1 4">Belongs to the AAA ATPase family.</text>
</comment>
<organism evidence="6 7">
    <name type="scientific">Rotaria magnacalcarata</name>
    <dbReference type="NCBI Taxonomy" id="392030"/>
    <lineage>
        <taxon>Eukaryota</taxon>
        <taxon>Metazoa</taxon>
        <taxon>Spiralia</taxon>
        <taxon>Gnathifera</taxon>
        <taxon>Rotifera</taxon>
        <taxon>Eurotatoria</taxon>
        <taxon>Bdelloidea</taxon>
        <taxon>Philodinida</taxon>
        <taxon>Philodinidae</taxon>
        <taxon>Rotaria</taxon>
    </lineage>
</organism>
<dbReference type="SMART" id="SM00382">
    <property type="entry name" value="AAA"/>
    <property type="match status" value="1"/>
</dbReference>
<comment type="catalytic activity">
    <reaction evidence="4">
        <text>ATP + H2O = ADP + phosphate + H(+)</text>
        <dbReference type="Rhea" id="RHEA:13065"/>
        <dbReference type="ChEBI" id="CHEBI:15377"/>
        <dbReference type="ChEBI" id="CHEBI:15378"/>
        <dbReference type="ChEBI" id="CHEBI:30616"/>
        <dbReference type="ChEBI" id="CHEBI:43474"/>
        <dbReference type="ChEBI" id="CHEBI:456216"/>
        <dbReference type="EC" id="3.6.4.6"/>
    </reaction>
</comment>
<keyword evidence="4" id="KW-0653">Protein transport</keyword>
<comment type="cofactor">
    <cofactor evidence="4">
        <name>Mg(2+)</name>
        <dbReference type="ChEBI" id="CHEBI:18420"/>
    </cofactor>
    <text evidence="4">Binds 1 Mg(2+) ion per subunit.</text>
</comment>
<dbReference type="GO" id="GO:0035494">
    <property type="term" value="P:SNARE complex disassembly"/>
    <property type="evidence" value="ECO:0007669"/>
    <property type="project" value="InterPro"/>
</dbReference>
<dbReference type="Pfam" id="PF00004">
    <property type="entry name" value="AAA"/>
    <property type="match status" value="1"/>
</dbReference>
<evidence type="ECO:0000259" key="5">
    <source>
        <dbReference type="SMART" id="SM00382"/>
    </source>
</evidence>
<dbReference type="OrthoDB" id="1301122at2759"/>
<dbReference type="InterPro" id="IPR039812">
    <property type="entry name" value="Vesicle-fus_ATPase"/>
</dbReference>
<feature type="domain" description="AAA+ ATPase" evidence="5">
    <location>
        <begin position="142"/>
        <end position="281"/>
    </location>
</feature>
<dbReference type="Proteomes" id="UP000663834">
    <property type="component" value="Unassembled WGS sequence"/>
</dbReference>
<keyword evidence="4" id="KW-0931">ER-Golgi transport</keyword>
<evidence type="ECO:0000256" key="4">
    <source>
        <dbReference type="RuleBase" id="RU367045"/>
    </source>
</evidence>
<comment type="subcellular location">
    <subcellularLocation>
        <location evidence="4">Cytoplasm</location>
    </subcellularLocation>
</comment>
<dbReference type="InterPro" id="IPR003593">
    <property type="entry name" value="AAA+_ATPase"/>
</dbReference>
<dbReference type="InterPro" id="IPR027417">
    <property type="entry name" value="P-loop_NTPase"/>
</dbReference>
<evidence type="ECO:0000256" key="3">
    <source>
        <dbReference type="ARBA" id="ARBA00022840"/>
    </source>
</evidence>
<protein>
    <recommendedName>
        <fullName evidence="4">Vesicle-fusing ATPase</fullName>
        <ecNumber evidence="4">3.6.4.6</ecNumber>
    </recommendedName>
</protein>